<gene>
    <name evidence="2" type="ORF">ABC977_11830</name>
</gene>
<organism evidence="2 3">
    <name type="scientific">Thioalkalicoccus limnaeus</name>
    <dbReference type="NCBI Taxonomy" id="120681"/>
    <lineage>
        <taxon>Bacteria</taxon>
        <taxon>Pseudomonadati</taxon>
        <taxon>Pseudomonadota</taxon>
        <taxon>Gammaproteobacteria</taxon>
        <taxon>Chromatiales</taxon>
        <taxon>Chromatiaceae</taxon>
        <taxon>Thioalkalicoccus</taxon>
    </lineage>
</organism>
<accession>A0ABV4BEZ1</accession>
<dbReference type="Pfam" id="PF05368">
    <property type="entry name" value="NmrA"/>
    <property type="match status" value="1"/>
</dbReference>
<name>A0ABV4BEZ1_9GAMM</name>
<dbReference type="Gene3D" id="3.40.50.720">
    <property type="entry name" value="NAD(P)-binding Rossmann-like Domain"/>
    <property type="match status" value="1"/>
</dbReference>
<evidence type="ECO:0000313" key="3">
    <source>
        <dbReference type="Proteomes" id="UP001564408"/>
    </source>
</evidence>
<dbReference type="InterPro" id="IPR051604">
    <property type="entry name" value="Ergot_Alk_Oxidoreductase"/>
</dbReference>
<dbReference type="InterPro" id="IPR036291">
    <property type="entry name" value="NAD(P)-bd_dom_sf"/>
</dbReference>
<dbReference type="InterPro" id="IPR023393">
    <property type="entry name" value="START-like_dom_sf"/>
</dbReference>
<dbReference type="PANTHER" id="PTHR43162">
    <property type="match status" value="1"/>
</dbReference>
<dbReference type="Gene3D" id="3.30.530.20">
    <property type="match status" value="1"/>
</dbReference>
<comment type="caution">
    <text evidence="2">The sequence shown here is derived from an EMBL/GenBank/DDBJ whole genome shotgun (WGS) entry which is preliminary data.</text>
</comment>
<evidence type="ECO:0000259" key="1">
    <source>
        <dbReference type="Pfam" id="PF05368"/>
    </source>
</evidence>
<evidence type="ECO:0000313" key="2">
    <source>
        <dbReference type="EMBL" id="MEY6433094.1"/>
    </source>
</evidence>
<sequence length="482" mass="52192">MVTTLVFGATGYIGSNLVPYLSTRGVKVRAAARNSEVLAGRGWDGVELVTADALKSETLPAALEGVEIAYYLVHSMAAGRSFGQLDLEAADHFARAAAAAGVARIVYLGGLVPPDADSEHLVSRRDTGEHLRQGPVPVTEIRAGIIVGPGSAAFEVMRDLVSYLPLMITPRWVKSKAPPIALDNLLEYLYRLPQHPATAGGIYDVGGPEVLCYGDMMRELARILGKPLVIIPVPLLTPGLSAKWLRLVTSVPTNIARALIEGLAHDIVADDRAARELVPQALLGFRAAVEATLAAERANAVASRWTEGALMFRDYRPDYGFYAKRASGSATAEAPVAAVWDQVARIGGHRGYYYLNGLWRAREVVDWLIGGPGLRHGRRHESELRIGDMIDSWRVVAIEPERRLTLRFGMRAPGAGVLEFALQPLPDGRTQIETTAYWHPAGVWGLLYWYAMSPLHRLVLGGLPRRIAELAEASPAGRAANA</sequence>
<dbReference type="EMBL" id="JBDKXB010000015">
    <property type="protein sequence ID" value="MEY6433094.1"/>
    <property type="molecule type" value="Genomic_DNA"/>
</dbReference>
<dbReference type="SUPFAM" id="SSF55961">
    <property type="entry name" value="Bet v1-like"/>
    <property type="match status" value="1"/>
</dbReference>
<keyword evidence="3" id="KW-1185">Reference proteome</keyword>
<dbReference type="Proteomes" id="UP001564408">
    <property type="component" value="Unassembled WGS sequence"/>
</dbReference>
<dbReference type="SUPFAM" id="SSF51735">
    <property type="entry name" value="NAD(P)-binding Rossmann-fold domains"/>
    <property type="match status" value="1"/>
</dbReference>
<reference evidence="2 3" key="1">
    <citation type="submission" date="2024-05" db="EMBL/GenBank/DDBJ databases">
        <title>Genome Sequence and Characterization of the New Strain Purple Sulfur Bacterium of Genus Thioalkalicoccus.</title>
        <authorList>
            <person name="Bryantseva I.A."/>
            <person name="Kyndt J.A."/>
            <person name="Imhoff J.F."/>
        </authorList>
    </citation>
    <scope>NUCLEOTIDE SEQUENCE [LARGE SCALE GENOMIC DNA]</scope>
    <source>
        <strain evidence="2 3">Um2</strain>
    </source>
</reference>
<feature type="domain" description="NmrA-like" evidence="1">
    <location>
        <begin position="4"/>
        <end position="107"/>
    </location>
</feature>
<dbReference type="Pfam" id="PF11066">
    <property type="entry name" value="DUF2867"/>
    <property type="match status" value="1"/>
</dbReference>
<dbReference type="InterPro" id="IPR008030">
    <property type="entry name" value="NmrA-like"/>
</dbReference>
<protein>
    <submittedName>
        <fullName evidence="2">SDR family oxidoreductase</fullName>
    </submittedName>
</protein>
<dbReference type="CDD" id="cd07812">
    <property type="entry name" value="SRPBCC"/>
    <property type="match status" value="1"/>
</dbReference>
<proteinExistence type="predicted"/>
<dbReference type="PANTHER" id="PTHR43162:SF1">
    <property type="entry name" value="PRESTALK A DIFFERENTIATION PROTEIN A"/>
    <property type="match status" value="1"/>
</dbReference>
<dbReference type="RefSeq" id="WP_369667476.1">
    <property type="nucleotide sequence ID" value="NZ_JBDKXB010000015.1"/>
</dbReference>
<dbReference type="InterPro" id="IPR021295">
    <property type="entry name" value="DUF2867"/>
</dbReference>